<dbReference type="EMBL" id="JAHRIO010014563">
    <property type="protein sequence ID" value="MEQ2163419.1"/>
    <property type="molecule type" value="Genomic_DNA"/>
</dbReference>
<sequence length="149" mass="16087">MFPCHVTAWHSAESSASCGSHAPSVQQPLPDLLCSCPAPPLNTHSETPSPDPMESLIVVTEYEPSQPPGEAGEEEERSHTATSPCSSPGLNGRYIYPSLPYSPITSPHSSPRLPRRPTVESHSVSITDLQDCVQLNQYKLKDEIGKVPS</sequence>
<feature type="compositionally biased region" description="Polar residues" evidence="1">
    <location>
        <begin position="80"/>
        <end position="89"/>
    </location>
</feature>
<dbReference type="Proteomes" id="UP001476798">
    <property type="component" value="Unassembled WGS sequence"/>
</dbReference>
<reference evidence="2 3" key="1">
    <citation type="submission" date="2021-06" db="EMBL/GenBank/DDBJ databases">
        <authorList>
            <person name="Palmer J.M."/>
        </authorList>
    </citation>
    <scope>NUCLEOTIDE SEQUENCE [LARGE SCALE GENOMIC DNA]</scope>
    <source>
        <strain evidence="2 3">GA_2019</strain>
        <tissue evidence="2">Muscle</tissue>
    </source>
</reference>
<proteinExistence type="predicted"/>
<name>A0ABV0MWB9_9TELE</name>
<gene>
    <name evidence="2" type="ORF">GOODEAATRI_029924</name>
</gene>
<evidence type="ECO:0000313" key="2">
    <source>
        <dbReference type="EMBL" id="MEQ2163419.1"/>
    </source>
</evidence>
<organism evidence="2 3">
    <name type="scientific">Goodea atripinnis</name>
    <dbReference type="NCBI Taxonomy" id="208336"/>
    <lineage>
        <taxon>Eukaryota</taxon>
        <taxon>Metazoa</taxon>
        <taxon>Chordata</taxon>
        <taxon>Craniata</taxon>
        <taxon>Vertebrata</taxon>
        <taxon>Euteleostomi</taxon>
        <taxon>Actinopterygii</taxon>
        <taxon>Neopterygii</taxon>
        <taxon>Teleostei</taxon>
        <taxon>Neoteleostei</taxon>
        <taxon>Acanthomorphata</taxon>
        <taxon>Ovalentaria</taxon>
        <taxon>Atherinomorphae</taxon>
        <taxon>Cyprinodontiformes</taxon>
        <taxon>Goodeidae</taxon>
        <taxon>Goodea</taxon>
    </lineage>
</organism>
<keyword evidence="3" id="KW-1185">Reference proteome</keyword>
<evidence type="ECO:0000313" key="3">
    <source>
        <dbReference type="Proteomes" id="UP001476798"/>
    </source>
</evidence>
<evidence type="ECO:0000256" key="1">
    <source>
        <dbReference type="SAM" id="MobiDB-lite"/>
    </source>
</evidence>
<accession>A0ABV0MWB9</accession>
<comment type="caution">
    <text evidence="2">The sequence shown here is derived from an EMBL/GenBank/DDBJ whole genome shotgun (WGS) entry which is preliminary data.</text>
</comment>
<protein>
    <submittedName>
        <fullName evidence="2">Uncharacterized protein</fullName>
    </submittedName>
</protein>
<feature type="region of interest" description="Disordered" evidence="1">
    <location>
        <begin position="38"/>
        <end position="124"/>
    </location>
</feature>